<dbReference type="InterPro" id="IPR043746">
    <property type="entry name" value="DUF5691"/>
</dbReference>
<protein>
    <submittedName>
        <fullName evidence="1">Uncharacterized protein</fullName>
    </submittedName>
</protein>
<accession>A0A1G7S4W9</accession>
<dbReference type="RefSeq" id="WP_091163322.1">
    <property type="nucleotide sequence ID" value="NZ_FNCG01000002.1"/>
</dbReference>
<dbReference type="AlphaFoldDB" id="A0A1G7S4W9"/>
<gene>
    <name evidence="1" type="ORF">SAMN05192573_102452</name>
</gene>
<dbReference type="Proteomes" id="UP000199705">
    <property type="component" value="Unassembled WGS sequence"/>
</dbReference>
<evidence type="ECO:0000313" key="2">
    <source>
        <dbReference type="Proteomes" id="UP000199705"/>
    </source>
</evidence>
<name>A0A1G7S4W9_9SPHI</name>
<keyword evidence="2" id="KW-1185">Reference proteome</keyword>
<dbReference type="Pfam" id="PF18944">
    <property type="entry name" value="DUF5691"/>
    <property type="match status" value="1"/>
</dbReference>
<proteinExistence type="predicted"/>
<organism evidence="1 2">
    <name type="scientific">Mucilaginibacter gossypii</name>
    <dbReference type="NCBI Taxonomy" id="551996"/>
    <lineage>
        <taxon>Bacteria</taxon>
        <taxon>Pseudomonadati</taxon>
        <taxon>Bacteroidota</taxon>
        <taxon>Sphingobacteriia</taxon>
        <taxon>Sphingobacteriales</taxon>
        <taxon>Sphingobacteriaceae</taxon>
        <taxon>Mucilaginibacter</taxon>
    </lineage>
</organism>
<sequence length="493" mass="55533">MKAWESIINTAMLGTDKPTPAIADLPEEVALIANVIEASAGLDKEERYLQKAAVIYNYRQSGFVPFQKNDLPANKAPAETRPYCSPEAAGVLNAILGEENDQLLQLWLMQCCKSGQLLLPDVLPVVFEKAQKEMALRKVVIECSGNRGVWLSKMNLMWNWFTTIADEELWQMGTPAQRSEILKSLRLSEPAKALEWLQQTWEQENAAGKLELLKAMKVNSNANDLPWLEGLLNEKGQKVKDEALALLKSISGSSVVKQYQQLLRESVSLKKEKALLGLTTKTSIQIKLPAVVDESIYKSGIEKLSGPKSTVTDENYVVYQLISSVPPAFWEDQFEATPIQIVEYFEKYAPAMVPALANAVAKFGQKNWVPFFLGQNMFYPDFVEMLSGREQEKYLLKALSNDPQNTIAHAIRISDEWGTEFAVAALLKMANWPYEYNRGFFTRYISLVPVGALKHVENITSQQVNLQPTWDKTRNHLINLLDLKQQTLKAFNA</sequence>
<evidence type="ECO:0000313" key="1">
    <source>
        <dbReference type="EMBL" id="SDG18002.1"/>
    </source>
</evidence>
<dbReference type="EMBL" id="FNCG01000002">
    <property type="protein sequence ID" value="SDG18002.1"/>
    <property type="molecule type" value="Genomic_DNA"/>
</dbReference>
<reference evidence="2" key="1">
    <citation type="submission" date="2016-10" db="EMBL/GenBank/DDBJ databases">
        <authorList>
            <person name="Varghese N."/>
            <person name="Submissions S."/>
        </authorList>
    </citation>
    <scope>NUCLEOTIDE SEQUENCE [LARGE SCALE GENOMIC DNA]</scope>
    <source>
        <strain evidence="2">Gh-67</strain>
    </source>
</reference>
<dbReference type="STRING" id="551996.SAMN05192573_102452"/>